<evidence type="ECO:0000256" key="1">
    <source>
        <dbReference type="ARBA" id="ARBA00012513"/>
    </source>
</evidence>
<proteinExistence type="predicted"/>
<dbReference type="InterPro" id="IPR011009">
    <property type="entry name" value="Kinase-like_dom_sf"/>
</dbReference>
<dbReference type="PANTHER" id="PTHR43895">
    <property type="entry name" value="CALCIUM/CALMODULIN-DEPENDENT PROTEIN KINASE KINASE-RELATED"/>
    <property type="match status" value="1"/>
</dbReference>
<evidence type="ECO:0000313" key="12">
    <source>
        <dbReference type="EMBL" id="KAF2018152.1"/>
    </source>
</evidence>
<feature type="region of interest" description="Disordered" evidence="10">
    <location>
        <begin position="448"/>
        <end position="558"/>
    </location>
</feature>
<dbReference type="GO" id="GO:0005524">
    <property type="term" value="F:ATP binding"/>
    <property type="evidence" value="ECO:0007669"/>
    <property type="project" value="UniProtKB-UniRule"/>
</dbReference>
<dbReference type="EMBL" id="ML978068">
    <property type="protein sequence ID" value="KAF2018152.1"/>
    <property type="molecule type" value="Genomic_DNA"/>
</dbReference>
<feature type="compositionally biased region" description="Polar residues" evidence="10">
    <location>
        <begin position="232"/>
        <end position="242"/>
    </location>
</feature>
<keyword evidence="2" id="KW-0723">Serine/threonine-protein kinase</keyword>
<feature type="compositionally biased region" description="Basic and acidic residues" evidence="10">
    <location>
        <begin position="477"/>
        <end position="495"/>
    </location>
</feature>
<keyword evidence="6 9" id="KW-0067">ATP-binding</keyword>
<dbReference type="GO" id="GO:0042149">
    <property type="term" value="P:cellular response to glucose starvation"/>
    <property type="evidence" value="ECO:0007669"/>
    <property type="project" value="UniProtKB-ARBA"/>
</dbReference>
<evidence type="ECO:0000256" key="6">
    <source>
        <dbReference type="ARBA" id="ARBA00022840"/>
    </source>
</evidence>
<evidence type="ECO:0000256" key="9">
    <source>
        <dbReference type="PROSITE-ProRule" id="PRU10141"/>
    </source>
</evidence>
<dbReference type="InterPro" id="IPR017441">
    <property type="entry name" value="Protein_kinase_ATP_BS"/>
</dbReference>
<dbReference type="EC" id="2.7.11.1" evidence="1"/>
<dbReference type="PROSITE" id="PS00107">
    <property type="entry name" value="PROTEIN_KINASE_ATP"/>
    <property type="match status" value="1"/>
</dbReference>
<dbReference type="OrthoDB" id="68483at2759"/>
<feature type="compositionally biased region" description="Basic and acidic residues" evidence="10">
    <location>
        <begin position="1336"/>
        <end position="1350"/>
    </location>
</feature>
<evidence type="ECO:0000256" key="4">
    <source>
        <dbReference type="ARBA" id="ARBA00022741"/>
    </source>
</evidence>
<feature type="compositionally biased region" description="Acidic residues" evidence="10">
    <location>
        <begin position="1302"/>
        <end position="1313"/>
    </location>
</feature>
<feature type="compositionally biased region" description="Low complexity" evidence="10">
    <location>
        <begin position="114"/>
        <end position="124"/>
    </location>
</feature>
<dbReference type="PROSITE" id="PS50011">
    <property type="entry name" value="PROTEIN_KINASE_DOM"/>
    <property type="match status" value="1"/>
</dbReference>
<keyword evidence="4 9" id="KW-0547">Nucleotide-binding</keyword>
<keyword evidence="3" id="KW-0808">Transferase</keyword>
<feature type="region of interest" description="Disordered" evidence="10">
    <location>
        <begin position="1077"/>
        <end position="1108"/>
    </location>
</feature>
<protein>
    <recommendedName>
        <fullName evidence="1">non-specific serine/threonine protein kinase</fullName>
        <ecNumber evidence="1">2.7.11.1</ecNumber>
    </recommendedName>
</protein>
<feature type="domain" description="Protein kinase" evidence="11">
    <location>
        <begin position="301"/>
        <end position="788"/>
    </location>
</feature>
<dbReference type="Gene3D" id="3.30.200.20">
    <property type="entry name" value="Phosphorylase Kinase, domain 1"/>
    <property type="match status" value="1"/>
</dbReference>
<feature type="compositionally biased region" description="Polar residues" evidence="10">
    <location>
        <begin position="1322"/>
        <end position="1332"/>
    </location>
</feature>
<feature type="region of interest" description="Disordered" evidence="10">
    <location>
        <begin position="1"/>
        <end position="140"/>
    </location>
</feature>
<dbReference type="GeneID" id="54280761"/>
<feature type="binding site" evidence="9">
    <location>
        <position position="330"/>
    </location>
    <ligand>
        <name>ATP</name>
        <dbReference type="ChEBI" id="CHEBI:30616"/>
    </ligand>
</feature>
<dbReference type="SMART" id="SM00220">
    <property type="entry name" value="S_TKc"/>
    <property type="match status" value="1"/>
</dbReference>
<keyword evidence="5 12" id="KW-0418">Kinase</keyword>
<evidence type="ECO:0000313" key="13">
    <source>
        <dbReference type="Proteomes" id="UP000799778"/>
    </source>
</evidence>
<dbReference type="CDD" id="cd14008">
    <property type="entry name" value="STKc_LKB1_CaMKK"/>
    <property type="match status" value="1"/>
</dbReference>
<dbReference type="FunFam" id="1.10.510.10:FF:000614">
    <property type="entry name" value="Serine/threonine protein kinase, putative"/>
    <property type="match status" value="1"/>
</dbReference>
<feature type="compositionally biased region" description="Basic and acidic residues" evidence="10">
    <location>
        <begin position="1158"/>
        <end position="1168"/>
    </location>
</feature>
<comment type="catalytic activity">
    <reaction evidence="8">
        <text>L-seryl-[protein] + ATP = O-phospho-L-seryl-[protein] + ADP + H(+)</text>
        <dbReference type="Rhea" id="RHEA:17989"/>
        <dbReference type="Rhea" id="RHEA-COMP:9863"/>
        <dbReference type="Rhea" id="RHEA-COMP:11604"/>
        <dbReference type="ChEBI" id="CHEBI:15378"/>
        <dbReference type="ChEBI" id="CHEBI:29999"/>
        <dbReference type="ChEBI" id="CHEBI:30616"/>
        <dbReference type="ChEBI" id="CHEBI:83421"/>
        <dbReference type="ChEBI" id="CHEBI:456216"/>
        <dbReference type="EC" id="2.7.11.1"/>
    </reaction>
</comment>
<evidence type="ECO:0000256" key="10">
    <source>
        <dbReference type="SAM" id="MobiDB-lite"/>
    </source>
</evidence>
<keyword evidence="13" id="KW-1185">Reference proteome</keyword>
<organism evidence="12 13">
    <name type="scientific">Aaosphaeria arxii CBS 175.79</name>
    <dbReference type="NCBI Taxonomy" id="1450172"/>
    <lineage>
        <taxon>Eukaryota</taxon>
        <taxon>Fungi</taxon>
        <taxon>Dikarya</taxon>
        <taxon>Ascomycota</taxon>
        <taxon>Pezizomycotina</taxon>
        <taxon>Dothideomycetes</taxon>
        <taxon>Pleosporomycetidae</taxon>
        <taxon>Pleosporales</taxon>
        <taxon>Pleosporales incertae sedis</taxon>
        <taxon>Aaosphaeria</taxon>
    </lineage>
</organism>
<feature type="region of interest" description="Disordered" evidence="10">
    <location>
        <begin position="1158"/>
        <end position="1190"/>
    </location>
</feature>
<dbReference type="GO" id="GO:0001558">
    <property type="term" value="P:regulation of cell growth"/>
    <property type="evidence" value="ECO:0007669"/>
    <property type="project" value="UniProtKB-ARBA"/>
</dbReference>
<feature type="region of interest" description="Disordered" evidence="10">
    <location>
        <begin position="956"/>
        <end position="987"/>
    </location>
</feature>
<sequence>MNLDQAQFPRPDNTRPASESPGAAGVADFPPSKAGDESDNTPRSEVPSTADTVPAIPPELQHLNDEPSYFSPQPLRMYSGSKFSASTPTSTNPSPTTSNNASSTSVNKTRTRTRTASPSSSSLRINADTVGRPGVQRDLSSTSTASVATIRAHSVDPIASFAPLPRQHQRDGPHYPNQSYAALQNQQHYTVHPPHLPRTRSTHPAHSSSHSAAHISTFGIALEYHRDLMESGSRTVGNSPASSPGLFSPTTPPFHHGSGQPDDGHYSSPYLHHTHRQAPKETHTADVDVDPVSGRKIINNYEVIDELGRGVHGKVKLGRNLATGEFVAIKIVDRYSKRRRLGKNTSHEDKIKKEIAILKKARHPNIVSLLEVIDDPSRKKVYIVLEHVELGEVKWRTLGEKEIARVEWRRFQRHSQGIFDNDSADMEDNRILHHARQKLERKIRRRAREQHLRRSQGTDFGGWSFEHGGDSDDDASESSRDQRSIDDRAASRDNLPDTNMETAYRSPTPLANSRQPDLELGLLDGTMYGGYDTQPTRGRAPSLAESSSSHHTDDDEEVPEHFRYVPLMTIQAAREAFRDTVLGLEYLHFQSVIHRDIKPANLLQTKEHRIKISDFGVSYLGRGSSGETTGDQSESDAHDYDEAIELAKTVGTPAFYAPELCRTDLDADDAPPPVGPAIDVWALGVTLYCLIYGRVPFHDHNTFHLMKLITDTDVYIPDQRLKAVTEQSGSRPNSHGRMYHSMTTSKRAPHDLEHEDVGELLRDLLKRLLIKDPRKRITIPEIKRHPWLLQGLDDFHSWVEETDPNRSAQNRIRVTKDDVEQAVVPITLIDRVRSGVRKTIDTMFGMGRRGGSRRRAQSNATNPDPNHPLTANSSSSTISQEGRRPSLAMGQSIFEALNRSREPDHPLSQSVTASPEVAERKKFFESSGSRTGSPAHSLEGTAQPLTLATAFRPLPERANSATSNTTASGRTIIGDRLRSGRPASPIIPPALPGTPTALESPGGTHLGGIFGGAPRRFVNSVRSRESLLKPNHLHSRAKSIDRLVNPEEDAHAGPSLAISNTLAAGHVDQSDLLREMSPGLARGTSPSISDLRSPDPTERAASRQSSVSSAASYHSRMYAAHHQMEVGPTDFLSFNKPQLDRGASSERFNRAKDELVRQRVEEARERPRSKNASRPVSIATQSECPPSPDDEVFFQRQKVEDYLNQNPGSTETSPGGFSTTSQAVALTSSSSEDHFASISQSTSNPSIPSVASANSSVAPDECLQMQMGAYHVAPETSEDSIKHHFSLRDDTSGYDGDHALESGDDEDSGDDDFLVMGKRKTNSSTRSGSISNGELARSHDRKVFLAERQRSSRSGSNGTVKKIPPPEASSDSNTPTAQ</sequence>
<evidence type="ECO:0000256" key="3">
    <source>
        <dbReference type="ARBA" id="ARBA00022679"/>
    </source>
</evidence>
<evidence type="ECO:0000259" key="11">
    <source>
        <dbReference type="PROSITE" id="PS50011"/>
    </source>
</evidence>
<feature type="region of interest" description="Disordered" evidence="10">
    <location>
        <begin position="840"/>
        <end position="885"/>
    </location>
</feature>
<evidence type="ECO:0000256" key="2">
    <source>
        <dbReference type="ARBA" id="ARBA00022527"/>
    </source>
</evidence>
<feature type="compositionally biased region" description="Basic and acidic residues" evidence="10">
    <location>
        <begin position="1281"/>
        <end position="1301"/>
    </location>
</feature>
<feature type="region of interest" description="Disordered" evidence="10">
    <location>
        <begin position="191"/>
        <end position="212"/>
    </location>
</feature>
<dbReference type="SUPFAM" id="SSF56112">
    <property type="entry name" value="Protein kinase-like (PK-like)"/>
    <property type="match status" value="1"/>
</dbReference>
<accession>A0A6A5XYB0</accession>
<feature type="region of interest" description="Disordered" evidence="10">
    <location>
        <begin position="231"/>
        <end position="286"/>
    </location>
</feature>
<evidence type="ECO:0000256" key="8">
    <source>
        <dbReference type="ARBA" id="ARBA00048679"/>
    </source>
</evidence>
<evidence type="ECO:0000256" key="7">
    <source>
        <dbReference type="ARBA" id="ARBA00047899"/>
    </source>
</evidence>
<feature type="region of interest" description="Disordered" evidence="10">
    <location>
        <begin position="922"/>
        <end position="941"/>
    </location>
</feature>
<feature type="compositionally biased region" description="Polar residues" evidence="10">
    <location>
        <begin position="959"/>
        <end position="969"/>
    </location>
</feature>
<feature type="compositionally biased region" description="Polar residues" evidence="10">
    <location>
        <begin position="1170"/>
        <end position="1184"/>
    </location>
</feature>
<dbReference type="GO" id="GO:0007165">
    <property type="term" value="P:signal transduction"/>
    <property type="evidence" value="ECO:0007669"/>
    <property type="project" value="TreeGrafter"/>
</dbReference>
<gene>
    <name evidence="12" type="ORF">BU24DRAFT_343342</name>
</gene>
<dbReference type="PANTHER" id="PTHR43895:SF152">
    <property type="entry name" value="SERINE_THREONINE-PROTEIN KINASE TOS3"/>
    <property type="match status" value="1"/>
</dbReference>
<dbReference type="FunFam" id="3.30.200.20:FF:000206">
    <property type="entry name" value="Serine/threonine-protein kinase Ssp1"/>
    <property type="match status" value="1"/>
</dbReference>
<comment type="catalytic activity">
    <reaction evidence="7">
        <text>L-threonyl-[protein] + ATP = O-phospho-L-threonyl-[protein] + ADP + H(+)</text>
        <dbReference type="Rhea" id="RHEA:46608"/>
        <dbReference type="Rhea" id="RHEA-COMP:11060"/>
        <dbReference type="Rhea" id="RHEA-COMP:11605"/>
        <dbReference type="ChEBI" id="CHEBI:15378"/>
        <dbReference type="ChEBI" id="CHEBI:30013"/>
        <dbReference type="ChEBI" id="CHEBI:30616"/>
        <dbReference type="ChEBI" id="CHEBI:61977"/>
        <dbReference type="ChEBI" id="CHEBI:456216"/>
        <dbReference type="EC" id="2.7.11.1"/>
    </reaction>
</comment>
<feature type="compositionally biased region" description="Basic and acidic residues" evidence="10">
    <location>
        <begin position="1092"/>
        <end position="1101"/>
    </location>
</feature>
<feature type="compositionally biased region" description="Basic and acidic residues" evidence="10">
    <location>
        <begin position="548"/>
        <end position="558"/>
    </location>
</feature>
<feature type="compositionally biased region" description="Polar residues" evidence="10">
    <location>
        <begin position="857"/>
        <end position="880"/>
    </location>
</feature>
<dbReference type="Pfam" id="PF00069">
    <property type="entry name" value="Pkinase"/>
    <property type="match status" value="2"/>
</dbReference>
<feature type="region of interest" description="Disordered" evidence="10">
    <location>
        <begin position="1281"/>
        <end position="1378"/>
    </location>
</feature>
<dbReference type="Gene3D" id="1.10.510.10">
    <property type="entry name" value="Transferase(Phosphotransferase) domain 1"/>
    <property type="match status" value="1"/>
</dbReference>
<dbReference type="InterPro" id="IPR000719">
    <property type="entry name" value="Prot_kinase_dom"/>
</dbReference>
<name>A0A6A5XYB0_9PLEO</name>
<reference evidence="12" key="1">
    <citation type="journal article" date="2020" name="Stud. Mycol.">
        <title>101 Dothideomycetes genomes: a test case for predicting lifestyles and emergence of pathogens.</title>
        <authorList>
            <person name="Haridas S."/>
            <person name="Albert R."/>
            <person name="Binder M."/>
            <person name="Bloem J."/>
            <person name="Labutti K."/>
            <person name="Salamov A."/>
            <person name="Andreopoulos B."/>
            <person name="Baker S."/>
            <person name="Barry K."/>
            <person name="Bills G."/>
            <person name="Bluhm B."/>
            <person name="Cannon C."/>
            <person name="Castanera R."/>
            <person name="Culley D."/>
            <person name="Daum C."/>
            <person name="Ezra D."/>
            <person name="Gonzalez J."/>
            <person name="Henrissat B."/>
            <person name="Kuo A."/>
            <person name="Liang C."/>
            <person name="Lipzen A."/>
            <person name="Lutzoni F."/>
            <person name="Magnuson J."/>
            <person name="Mondo S."/>
            <person name="Nolan M."/>
            <person name="Ohm R."/>
            <person name="Pangilinan J."/>
            <person name="Park H.-J."/>
            <person name="Ramirez L."/>
            <person name="Alfaro M."/>
            <person name="Sun H."/>
            <person name="Tritt A."/>
            <person name="Yoshinaga Y."/>
            <person name="Zwiers L.-H."/>
            <person name="Turgeon B."/>
            <person name="Goodwin S."/>
            <person name="Spatafora J."/>
            <person name="Crous P."/>
            <person name="Grigoriev I."/>
        </authorList>
    </citation>
    <scope>NUCLEOTIDE SEQUENCE</scope>
    <source>
        <strain evidence="12">CBS 175.79</strain>
    </source>
</reference>
<dbReference type="Proteomes" id="UP000799778">
    <property type="component" value="Unassembled WGS sequence"/>
</dbReference>
<feature type="compositionally biased region" description="Polar residues" evidence="10">
    <location>
        <begin position="1369"/>
        <end position="1378"/>
    </location>
</feature>
<dbReference type="RefSeq" id="XP_033386491.1">
    <property type="nucleotide sequence ID" value="XM_033523364.1"/>
</dbReference>
<evidence type="ECO:0000256" key="5">
    <source>
        <dbReference type="ARBA" id="ARBA00022777"/>
    </source>
</evidence>
<feature type="compositionally biased region" description="Low complexity" evidence="10">
    <location>
        <begin position="84"/>
        <end position="105"/>
    </location>
</feature>
<dbReference type="GO" id="GO:0004674">
    <property type="term" value="F:protein serine/threonine kinase activity"/>
    <property type="evidence" value="ECO:0007669"/>
    <property type="project" value="UniProtKB-KW"/>
</dbReference>
<feature type="region of interest" description="Disordered" evidence="10">
    <location>
        <begin position="724"/>
        <end position="749"/>
    </location>
</feature>